<dbReference type="AlphaFoldDB" id="A0A0A9FTT3"/>
<dbReference type="EMBL" id="GBRH01183272">
    <property type="protein sequence ID" value="JAE14624.1"/>
    <property type="molecule type" value="Transcribed_RNA"/>
</dbReference>
<proteinExistence type="predicted"/>
<sequence length="31" mass="3732">MFQTPWKTMIDLQAEMWISLVPFPFYSSCSF</sequence>
<protein>
    <submittedName>
        <fullName evidence="1">Uncharacterized protein</fullName>
    </submittedName>
</protein>
<reference evidence="1" key="1">
    <citation type="submission" date="2014-09" db="EMBL/GenBank/DDBJ databases">
        <authorList>
            <person name="Magalhaes I.L.F."/>
            <person name="Oliveira U."/>
            <person name="Santos F.R."/>
            <person name="Vidigal T.H.D.A."/>
            <person name="Brescovit A.D."/>
            <person name="Santos A.J."/>
        </authorList>
    </citation>
    <scope>NUCLEOTIDE SEQUENCE</scope>
    <source>
        <tissue evidence="1">Shoot tissue taken approximately 20 cm above the soil surface</tissue>
    </source>
</reference>
<evidence type="ECO:0000313" key="1">
    <source>
        <dbReference type="EMBL" id="JAE14624.1"/>
    </source>
</evidence>
<name>A0A0A9FTT3_ARUDO</name>
<reference evidence="1" key="2">
    <citation type="journal article" date="2015" name="Data Brief">
        <title>Shoot transcriptome of the giant reed, Arundo donax.</title>
        <authorList>
            <person name="Barrero R.A."/>
            <person name="Guerrero F.D."/>
            <person name="Moolhuijzen P."/>
            <person name="Goolsby J.A."/>
            <person name="Tidwell J."/>
            <person name="Bellgard S.E."/>
            <person name="Bellgard M.I."/>
        </authorList>
    </citation>
    <scope>NUCLEOTIDE SEQUENCE</scope>
    <source>
        <tissue evidence="1">Shoot tissue taken approximately 20 cm above the soil surface</tissue>
    </source>
</reference>
<organism evidence="1">
    <name type="scientific">Arundo donax</name>
    <name type="common">Giant reed</name>
    <name type="synonym">Donax arundinaceus</name>
    <dbReference type="NCBI Taxonomy" id="35708"/>
    <lineage>
        <taxon>Eukaryota</taxon>
        <taxon>Viridiplantae</taxon>
        <taxon>Streptophyta</taxon>
        <taxon>Embryophyta</taxon>
        <taxon>Tracheophyta</taxon>
        <taxon>Spermatophyta</taxon>
        <taxon>Magnoliopsida</taxon>
        <taxon>Liliopsida</taxon>
        <taxon>Poales</taxon>
        <taxon>Poaceae</taxon>
        <taxon>PACMAD clade</taxon>
        <taxon>Arundinoideae</taxon>
        <taxon>Arundineae</taxon>
        <taxon>Arundo</taxon>
    </lineage>
</organism>
<accession>A0A0A9FTT3</accession>